<reference evidence="3" key="1">
    <citation type="journal article" date="2019" name="Int. J. Syst. Evol. Microbiol.">
        <title>The Global Catalogue of Microorganisms (GCM) 10K type strain sequencing project: providing services to taxonomists for standard genome sequencing and annotation.</title>
        <authorList>
            <consortium name="The Broad Institute Genomics Platform"/>
            <consortium name="The Broad Institute Genome Sequencing Center for Infectious Disease"/>
            <person name="Wu L."/>
            <person name="Ma J."/>
        </authorList>
    </citation>
    <scope>NUCLEOTIDE SEQUENCE [LARGE SCALE GENOMIC DNA]</scope>
    <source>
        <strain evidence="3">NBRC 112416</strain>
    </source>
</reference>
<evidence type="ECO:0000256" key="1">
    <source>
        <dbReference type="SAM" id="SignalP"/>
    </source>
</evidence>
<dbReference type="Pfam" id="PF06674">
    <property type="entry name" value="DUF1176"/>
    <property type="match status" value="1"/>
</dbReference>
<feature type="chain" id="PRO_5046932297" evidence="1">
    <location>
        <begin position="22"/>
        <end position="200"/>
    </location>
</feature>
<dbReference type="InterPro" id="IPR009560">
    <property type="entry name" value="DUF1176"/>
</dbReference>
<comment type="caution">
    <text evidence="2">The sequence shown here is derived from an EMBL/GenBank/DDBJ whole genome shotgun (WGS) entry which is preliminary data.</text>
</comment>
<sequence length="200" mass="22305">MIRPWLCALPLLGALIGTPCADELDKQAEKVFAASYGERCTWYVEDEERPAPERYSFSYPGYDEQTDEVTVFRYFCMSGAYNVIHAYLIAREHDAVLPLQFPAPDFDAKMENDSLEAALDSLTVTGMTVEPVLVNSEIDAETGTIRSFSLWRGLGDASSSGTWELAEDHYVLTHYEVDPSYDSEMNPVVAVDFPSPPVTP</sequence>
<accession>A0ABQ5WCB3</accession>
<protein>
    <submittedName>
        <fullName evidence="2">Uncharacterized protein</fullName>
    </submittedName>
</protein>
<dbReference type="Proteomes" id="UP001156691">
    <property type="component" value="Unassembled WGS sequence"/>
</dbReference>
<dbReference type="RefSeq" id="WP_284343153.1">
    <property type="nucleotide sequence ID" value="NZ_BSNS01000024.1"/>
</dbReference>
<keyword evidence="1" id="KW-0732">Signal</keyword>
<name>A0ABQ5WCB3_9HYPH</name>
<proteinExistence type="predicted"/>
<evidence type="ECO:0000313" key="2">
    <source>
        <dbReference type="EMBL" id="GLQ57782.1"/>
    </source>
</evidence>
<keyword evidence="3" id="KW-1185">Reference proteome</keyword>
<dbReference type="EMBL" id="BSNS01000024">
    <property type="protein sequence ID" value="GLQ57782.1"/>
    <property type="molecule type" value="Genomic_DNA"/>
</dbReference>
<gene>
    <name evidence="2" type="ORF">GCM10010862_50410</name>
</gene>
<organism evidence="2 3">
    <name type="scientific">Devosia nitrariae</name>
    <dbReference type="NCBI Taxonomy" id="2071872"/>
    <lineage>
        <taxon>Bacteria</taxon>
        <taxon>Pseudomonadati</taxon>
        <taxon>Pseudomonadota</taxon>
        <taxon>Alphaproteobacteria</taxon>
        <taxon>Hyphomicrobiales</taxon>
        <taxon>Devosiaceae</taxon>
        <taxon>Devosia</taxon>
    </lineage>
</organism>
<evidence type="ECO:0000313" key="3">
    <source>
        <dbReference type="Proteomes" id="UP001156691"/>
    </source>
</evidence>
<feature type="signal peptide" evidence="1">
    <location>
        <begin position="1"/>
        <end position="21"/>
    </location>
</feature>